<evidence type="ECO:0000259" key="1">
    <source>
        <dbReference type="Pfam" id="PF12697"/>
    </source>
</evidence>
<dbReference type="PANTHER" id="PTHR43798">
    <property type="entry name" value="MONOACYLGLYCEROL LIPASE"/>
    <property type="match status" value="1"/>
</dbReference>
<dbReference type="PANTHER" id="PTHR43798:SF33">
    <property type="entry name" value="HYDROLASE, PUTATIVE (AFU_ORTHOLOGUE AFUA_2G14860)-RELATED"/>
    <property type="match status" value="1"/>
</dbReference>
<comment type="caution">
    <text evidence="2">The sequence shown here is derived from an EMBL/GenBank/DDBJ whole genome shotgun (WGS) entry which is preliminary data.</text>
</comment>
<dbReference type="InterPro" id="IPR029058">
    <property type="entry name" value="AB_hydrolase_fold"/>
</dbReference>
<reference evidence="2" key="2">
    <citation type="submission" date="2020-09" db="EMBL/GenBank/DDBJ databases">
        <authorList>
            <person name="Sun Q."/>
            <person name="Zhou Y."/>
        </authorList>
    </citation>
    <scope>NUCLEOTIDE SEQUENCE</scope>
    <source>
        <strain evidence="2">CGMCC 1.16548</strain>
    </source>
</reference>
<keyword evidence="3" id="KW-1185">Reference proteome</keyword>
<dbReference type="GO" id="GO:0016787">
    <property type="term" value="F:hydrolase activity"/>
    <property type="evidence" value="ECO:0007669"/>
    <property type="project" value="UniProtKB-KW"/>
</dbReference>
<name>A0A8J3GS98_9MICO</name>
<dbReference type="GO" id="GO:0016020">
    <property type="term" value="C:membrane"/>
    <property type="evidence" value="ECO:0007669"/>
    <property type="project" value="TreeGrafter"/>
</dbReference>
<dbReference type="Gene3D" id="3.40.50.1820">
    <property type="entry name" value="alpha/beta hydrolase"/>
    <property type="match status" value="1"/>
</dbReference>
<dbReference type="SUPFAM" id="SSF53474">
    <property type="entry name" value="alpha/beta-Hydrolases"/>
    <property type="match status" value="1"/>
</dbReference>
<dbReference type="EMBL" id="BNAI01000005">
    <property type="protein sequence ID" value="GHF21848.1"/>
    <property type="molecule type" value="Genomic_DNA"/>
</dbReference>
<protein>
    <submittedName>
        <fullName evidence="2">Hydrolase</fullName>
    </submittedName>
</protein>
<keyword evidence="2" id="KW-0378">Hydrolase</keyword>
<evidence type="ECO:0000313" key="3">
    <source>
        <dbReference type="Proteomes" id="UP000617531"/>
    </source>
</evidence>
<reference evidence="2" key="1">
    <citation type="journal article" date="2014" name="Int. J. Syst. Evol. Microbiol.">
        <title>Complete genome sequence of Corynebacterium casei LMG S-19264T (=DSM 44701T), isolated from a smear-ripened cheese.</title>
        <authorList>
            <consortium name="US DOE Joint Genome Institute (JGI-PGF)"/>
            <person name="Walter F."/>
            <person name="Albersmeier A."/>
            <person name="Kalinowski J."/>
            <person name="Ruckert C."/>
        </authorList>
    </citation>
    <scope>NUCLEOTIDE SEQUENCE</scope>
    <source>
        <strain evidence="2">CGMCC 1.16548</strain>
    </source>
</reference>
<feature type="domain" description="AB hydrolase-1" evidence="1">
    <location>
        <begin position="20"/>
        <end position="249"/>
    </location>
</feature>
<accession>A0A8J3GS98</accession>
<proteinExistence type="predicted"/>
<sequence length="262" mass="27476">MHAPLDPRVSYEVAGDGPLVVCVPGMADLRSTFRFTAPALIEAGYRVAIIDLRGHGDSATDFDRYDNPGNAEDVAALIDHLGGPAVIIGNSMGAAVGTLVAAERPDLVAGLVLVGPFVRNGKANALLRAVMRVATSAPLVGVTWKSYLPSLYRGTPPTDLPDYLAAVATGMKGHEKAISATMRTSHDVAEAALPRVTADTLVVMGELDPDFPSPAGEAAWIAEQLGAEVLMVPDAGHYPHSQRPDLVVPAVTAFLQKVTRRA</sequence>
<gene>
    <name evidence="2" type="ORF">GCM10011600_23590</name>
</gene>
<dbReference type="PRINTS" id="PR00111">
    <property type="entry name" value="ABHYDROLASE"/>
</dbReference>
<dbReference type="Proteomes" id="UP000617531">
    <property type="component" value="Unassembled WGS sequence"/>
</dbReference>
<dbReference type="InterPro" id="IPR000073">
    <property type="entry name" value="AB_hydrolase_1"/>
</dbReference>
<dbReference type="RefSeq" id="WP_191283714.1">
    <property type="nucleotide sequence ID" value="NZ_BNAI01000005.1"/>
</dbReference>
<dbReference type="Pfam" id="PF12697">
    <property type="entry name" value="Abhydrolase_6"/>
    <property type="match status" value="1"/>
</dbReference>
<dbReference type="InterPro" id="IPR050266">
    <property type="entry name" value="AB_hydrolase_sf"/>
</dbReference>
<organism evidence="2 3">
    <name type="scientific">Pseudolysinimonas yzui</name>
    <dbReference type="NCBI Taxonomy" id="2708254"/>
    <lineage>
        <taxon>Bacteria</taxon>
        <taxon>Bacillati</taxon>
        <taxon>Actinomycetota</taxon>
        <taxon>Actinomycetes</taxon>
        <taxon>Micrococcales</taxon>
        <taxon>Microbacteriaceae</taxon>
        <taxon>Pseudolysinimonas</taxon>
    </lineage>
</organism>
<dbReference type="AlphaFoldDB" id="A0A8J3GS98"/>
<evidence type="ECO:0000313" key="2">
    <source>
        <dbReference type="EMBL" id="GHF21848.1"/>
    </source>
</evidence>